<dbReference type="InterPro" id="IPR019734">
    <property type="entry name" value="TPR_rpt"/>
</dbReference>
<dbReference type="PANTHER" id="PTHR44943:SF8">
    <property type="entry name" value="TPR REPEAT-CONTAINING PROTEIN MJ0263"/>
    <property type="match status" value="1"/>
</dbReference>
<feature type="repeat" description="TPR" evidence="3">
    <location>
        <begin position="399"/>
        <end position="432"/>
    </location>
</feature>
<dbReference type="PATRIC" id="fig|423471.3.peg.2632"/>
<feature type="repeat" description="TPR" evidence="3">
    <location>
        <begin position="433"/>
        <end position="466"/>
    </location>
</feature>
<evidence type="ECO:0000256" key="1">
    <source>
        <dbReference type="ARBA" id="ARBA00022737"/>
    </source>
</evidence>
<feature type="repeat" description="TPR" evidence="3">
    <location>
        <begin position="365"/>
        <end position="398"/>
    </location>
</feature>
<dbReference type="GeneID" id="88766434"/>
<dbReference type="Pfam" id="PF13414">
    <property type="entry name" value="TPR_11"/>
    <property type="match status" value="1"/>
</dbReference>
<dbReference type="EMBL" id="AESD01000418">
    <property type="protein sequence ID" value="EHJ12467.1"/>
    <property type="molecule type" value="Genomic_DNA"/>
</dbReference>
<dbReference type="SMART" id="SM00028">
    <property type="entry name" value="TPR"/>
    <property type="match status" value="4"/>
</dbReference>
<comment type="caution">
    <text evidence="5">The sequence shown here is derived from an EMBL/GenBank/DDBJ whole genome shotgun (WGS) entry which is preliminary data.</text>
</comment>
<evidence type="ECO:0000256" key="3">
    <source>
        <dbReference type="PROSITE-ProRule" id="PRU00339"/>
    </source>
</evidence>
<sequence>MTSLNPSSPQQEPLLSIHSDSLTEILKQMGISLVVSTYQASKLIVVRSEQNYVNTHFKMFPKPMGIAVKNNRMALGVKSSIWELHNNPSAASHLEPQGKHDGCFVPRNVHFTGDIDIHEMAWCAQELWFVNTRFSCLCTLEKEYSFVPRWKPPFITAYDLRDRCHLNGLGIRDEKPRYVTALGETDQPNGWRGNKANGGILIDIETNQILLRGLSMPHSPRWYDHRLWLLESGHGGLCYLDNNSGKLITIAKLPGFTRGLDFYGNLAFVGLSQIRESAVFAGLPLTQTLEQRICGVWVVDIRNGNILAFLKFEEAVQEIFAVSVLPNMVFPDVIDADLEFIGMNYVLPDEAINQTEMPSSDWQFAETYFAKGNQLYTQGKLQEAIASFEKCLELDSSYLPARFNLGVILGNLGQYSQAIEQLEQVIQAEARHAEAYNSLGFIYSQQRQLDRAITYYRQAINVAPKFAQAHYNLGMTLLQLGEYQEGWKEYEWRLQTPQFMAFDPPQCRWQGEDISDKNLLVHTEQGVKEIIQFIRYLPLAAEKCQKLILVVPANLIPLLEKVEGIALIYTAQDIPLKSFDTYISLMSLPHIFSTTLDNIPHQVPYLTVPREGKEQLLTFIANQKKPNSVKVGLVWTVNNVCRLEDFLPILQLPHITFYSLEMGDCSQEIKTLPPDIQVIDLSPHLPDYGNLAVAINQLDLVISVDSPVAHLAGALNKKVWTVLPYNSDWRWLLDRNDSPWYPSMELFRQPQPQDLHSVFTIMSVDILTVLRYAKER</sequence>
<dbReference type="SUPFAM" id="SSF63825">
    <property type="entry name" value="YWTD domain"/>
    <property type="match status" value="1"/>
</dbReference>
<dbReference type="NCBIfam" id="TIGR03032">
    <property type="entry name" value="TIGR03032 family protein"/>
    <property type="match status" value="1"/>
</dbReference>
<dbReference type="PROSITE" id="PS50005">
    <property type="entry name" value="TPR"/>
    <property type="match status" value="3"/>
</dbReference>
<keyword evidence="2 3" id="KW-0802">TPR repeat</keyword>
<dbReference type="SUPFAM" id="SSF48452">
    <property type="entry name" value="TPR-like"/>
    <property type="match status" value="1"/>
</dbReference>
<dbReference type="AlphaFoldDB" id="G5J5P6"/>
<feature type="domain" description="Conserved hypothetical protein CHP03032" evidence="4">
    <location>
        <begin position="21"/>
        <end position="333"/>
    </location>
</feature>
<dbReference type="SUPFAM" id="SSF53756">
    <property type="entry name" value="UDP-Glycosyltransferase/glycogen phosphorylase"/>
    <property type="match status" value="1"/>
</dbReference>
<name>G5J5P6_CROWT</name>
<evidence type="ECO:0000259" key="4">
    <source>
        <dbReference type="Pfam" id="PF16261"/>
    </source>
</evidence>
<dbReference type="Pfam" id="PF16261">
    <property type="entry name" value="DUF4915"/>
    <property type="match status" value="1"/>
</dbReference>
<dbReference type="Pfam" id="PF14559">
    <property type="entry name" value="TPR_19"/>
    <property type="match status" value="1"/>
</dbReference>
<accession>G5J5P6</accession>
<dbReference type="PROSITE" id="PS50293">
    <property type="entry name" value="TPR_REGION"/>
    <property type="match status" value="1"/>
</dbReference>
<dbReference type="InterPro" id="IPR051685">
    <property type="entry name" value="Ycf3/AcsC/BcsC/TPR_MFPF"/>
</dbReference>
<reference evidence="5 6" key="1">
    <citation type="journal article" date="2011" name="Front. Microbiol.">
        <title>Two Strains of Crocosphaera watsonii with Highly Conserved Genomes are Distinguished by Strain-Specific Features.</title>
        <authorList>
            <person name="Bench S.R."/>
            <person name="Ilikchyan I.N."/>
            <person name="Tripp H.J."/>
            <person name="Zehr J.P."/>
        </authorList>
    </citation>
    <scope>NUCLEOTIDE SEQUENCE [LARGE SCALE GENOMIC DNA]</scope>
    <source>
        <strain evidence="5 6">WH 0003</strain>
    </source>
</reference>
<protein>
    <submittedName>
        <fullName evidence="5">TPR repeat-containing protein</fullName>
    </submittedName>
</protein>
<dbReference type="Gene3D" id="3.40.50.2000">
    <property type="entry name" value="Glycogen Phosphorylase B"/>
    <property type="match status" value="1"/>
</dbReference>
<dbReference type="RefSeq" id="WP_007310963.1">
    <property type="nucleotide sequence ID" value="NZ_AESD01000418.1"/>
</dbReference>
<organism evidence="5 6">
    <name type="scientific">Crocosphaera watsonii WH 0003</name>
    <dbReference type="NCBI Taxonomy" id="423471"/>
    <lineage>
        <taxon>Bacteria</taxon>
        <taxon>Bacillati</taxon>
        <taxon>Cyanobacteriota</taxon>
        <taxon>Cyanophyceae</taxon>
        <taxon>Oscillatoriophycideae</taxon>
        <taxon>Chroococcales</taxon>
        <taxon>Aphanothecaceae</taxon>
        <taxon>Crocosphaera</taxon>
    </lineage>
</organism>
<dbReference type="PANTHER" id="PTHR44943">
    <property type="entry name" value="CELLULOSE SYNTHASE OPERON PROTEIN C"/>
    <property type="match status" value="1"/>
</dbReference>
<evidence type="ECO:0000313" key="6">
    <source>
        <dbReference type="Proteomes" id="UP000003477"/>
    </source>
</evidence>
<proteinExistence type="predicted"/>
<gene>
    <name evidence="5" type="ORF">CWATWH0003_2801</name>
</gene>
<dbReference type="Gene3D" id="1.25.40.10">
    <property type="entry name" value="Tetratricopeptide repeat domain"/>
    <property type="match status" value="2"/>
</dbReference>
<keyword evidence="1" id="KW-0677">Repeat</keyword>
<evidence type="ECO:0000256" key="2">
    <source>
        <dbReference type="ARBA" id="ARBA00022803"/>
    </source>
</evidence>
<evidence type="ECO:0000313" key="5">
    <source>
        <dbReference type="EMBL" id="EHJ12467.1"/>
    </source>
</evidence>
<dbReference type="Proteomes" id="UP000003477">
    <property type="component" value="Unassembled WGS sequence"/>
</dbReference>
<dbReference type="InterPro" id="IPR011990">
    <property type="entry name" value="TPR-like_helical_dom_sf"/>
</dbReference>
<dbReference type="InterPro" id="IPR017481">
    <property type="entry name" value="CHP03032"/>
</dbReference>